<keyword evidence="2" id="KW-0449">Lipoprotein</keyword>
<reference evidence="2" key="1">
    <citation type="journal article" date="2014" name="Int. J. Syst. Evol. Microbiol.">
        <title>Complete genome sequence of Corynebacterium casei LMG S-19264T (=DSM 44701T), isolated from a smear-ripened cheese.</title>
        <authorList>
            <consortium name="US DOE Joint Genome Institute (JGI-PGF)"/>
            <person name="Walter F."/>
            <person name="Albersmeier A."/>
            <person name="Kalinowski J."/>
            <person name="Ruckert C."/>
        </authorList>
    </citation>
    <scope>NUCLEOTIDE SEQUENCE</scope>
    <source>
        <strain evidence="2">JCM 5016</strain>
    </source>
</reference>
<proteinExistence type="predicted"/>
<dbReference type="PANTHER" id="PTHR33608:SF3">
    <property type="entry name" value="SLR2013 PROTEIN"/>
    <property type="match status" value="1"/>
</dbReference>
<dbReference type="RefSeq" id="WP_190060402.1">
    <property type="nucleotide sequence ID" value="NZ_BMWH01000031.1"/>
</dbReference>
<name>A0A918VLD8_9ACTN</name>
<keyword evidence="3" id="KW-1185">Reference proteome</keyword>
<evidence type="ECO:0000313" key="2">
    <source>
        <dbReference type="EMBL" id="GHA10798.1"/>
    </source>
</evidence>
<accession>A0A918VLD8</accession>
<dbReference type="PANTHER" id="PTHR33608">
    <property type="entry name" value="BLL2464 PROTEIN"/>
    <property type="match status" value="1"/>
</dbReference>
<gene>
    <name evidence="2" type="ORF">GCM10010389_57480</name>
</gene>
<dbReference type="Proteomes" id="UP000623010">
    <property type="component" value="Unassembled WGS sequence"/>
</dbReference>
<dbReference type="EMBL" id="BMWH01000031">
    <property type="protein sequence ID" value="GHA10798.1"/>
    <property type="molecule type" value="Genomic_DNA"/>
</dbReference>
<dbReference type="Pfam" id="PF01882">
    <property type="entry name" value="DUF58"/>
    <property type="match status" value="1"/>
</dbReference>
<feature type="domain" description="DUF58" evidence="1">
    <location>
        <begin position="198"/>
        <end position="399"/>
    </location>
</feature>
<protein>
    <submittedName>
        <fullName evidence="2">Lipoprotein</fullName>
    </submittedName>
</protein>
<evidence type="ECO:0000313" key="3">
    <source>
        <dbReference type="Proteomes" id="UP000623010"/>
    </source>
</evidence>
<dbReference type="AlphaFoldDB" id="A0A918VLD8"/>
<sequence>MAPTGRAALLAALSSLPVGIWDAGWTGILAVNVPLAAACACDYALAAPVRRLLLTRSGDTSVRLGEPADVTLTITNPSRRPLRARLRDAWPPSSWQPGTETAASRHRLTVPPGERRRVTTRLRPTRRGDRHADRVTIRSYGPLGLFARQGTHKVPWTVRVLPPFTSRKHLPSKLARLRELDGRTSLLTRGEGTEFDSLREYVPGDDTRSIDWRATARQSTVAVRTWRPERDRHLLVVLDTGRTSAGRVGDAPRLDAAMDAALLLAALASRAGDRVDLLAYDRRVRALVQGRAAGDLLPSLVDAMATLEPELVETDARGLASTALRTAPRRSLIVLLTTLDAAPVEEGLLPVLPRLTQRHTVLVASVADPRIARMAGARGTTDAVYEAAAAAQAQAERHRTAEQLRRHGVTVVDATPDALAPALADAYLALKAAGRL</sequence>
<comment type="caution">
    <text evidence="2">The sequence shown here is derived from an EMBL/GenBank/DDBJ whole genome shotgun (WGS) entry which is preliminary data.</text>
</comment>
<dbReference type="InterPro" id="IPR002881">
    <property type="entry name" value="DUF58"/>
</dbReference>
<reference evidence="2" key="2">
    <citation type="submission" date="2020-09" db="EMBL/GenBank/DDBJ databases">
        <authorList>
            <person name="Sun Q."/>
            <person name="Ohkuma M."/>
        </authorList>
    </citation>
    <scope>NUCLEOTIDE SEQUENCE</scope>
    <source>
        <strain evidence="2">JCM 5016</strain>
    </source>
</reference>
<organism evidence="2 3">
    <name type="scientific">Streptomyces echinoruber</name>
    <dbReference type="NCBI Taxonomy" id="68898"/>
    <lineage>
        <taxon>Bacteria</taxon>
        <taxon>Bacillati</taxon>
        <taxon>Actinomycetota</taxon>
        <taxon>Actinomycetes</taxon>
        <taxon>Kitasatosporales</taxon>
        <taxon>Streptomycetaceae</taxon>
        <taxon>Streptomyces</taxon>
    </lineage>
</organism>
<evidence type="ECO:0000259" key="1">
    <source>
        <dbReference type="Pfam" id="PF01882"/>
    </source>
</evidence>